<gene>
    <name evidence="3" type="ORF">BCR43DRAFT_495571</name>
</gene>
<proteinExistence type="inferred from homology"/>
<dbReference type="OrthoDB" id="1711508at2759"/>
<dbReference type="PROSITE" id="PS50969">
    <property type="entry name" value="FCP1"/>
    <property type="match status" value="1"/>
</dbReference>
<dbReference type="OMA" id="WSSAMDR"/>
<dbReference type="AlphaFoldDB" id="A0A1X2H619"/>
<name>A0A1X2H619_SYNRA</name>
<dbReference type="Pfam" id="PF03031">
    <property type="entry name" value="NIF"/>
    <property type="match status" value="1"/>
</dbReference>
<keyword evidence="1" id="KW-0813">Transport</keyword>
<feature type="domain" description="FCP1 homology" evidence="2">
    <location>
        <begin position="41"/>
        <end position="199"/>
    </location>
</feature>
<keyword evidence="1" id="KW-0811">Translocation</keyword>
<dbReference type="Proteomes" id="UP000242180">
    <property type="component" value="Unassembled WGS sequence"/>
</dbReference>
<accession>A0A1X2H619</accession>
<sequence>MKEAEAIVPSPVAEDIAPVVKKHAPSREYEMIAAQPSRTRKHPQDQLLILDLNGTLVSRTKRNQGMYVRPYADEFLDHIFRHYKVMVWSSAQPQSVDNMLQLFGRHERRLAKVWDRTKFNLSPQEYHRKTVTIKDLEEVWKAFGGKYDATNTIMLDDSPAKAVLQPYNSVHLTEFDHAKVDCHEGESELADVRTYLRHLRYQSNVANYIKEHPYRCGQAIHRGSFKVYYYAFGVRQKRLRVDIRDGW</sequence>
<dbReference type="InterPro" id="IPR050365">
    <property type="entry name" value="TIM50"/>
</dbReference>
<dbReference type="SUPFAM" id="SSF56784">
    <property type="entry name" value="HAD-like"/>
    <property type="match status" value="1"/>
</dbReference>
<keyword evidence="1" id="KW-0496">Mitochondrion</keyword>
<dbReference type="GO" id="GO:0015031">
    <property type="term" value="P:protein transport"/>
    <property type="evidence" value="ECO:0007669"/>
    <property type="project" value="UniProtKB-KW"/>
</dbReference>
<keyword evidence="1" id="KW-0809">Transit peptide</keyword>
<evidence type="ECO:0000313" key="3">
    <source>
        <dbReference type="EMBL" id="ORY93928.1"/>
    </source>
</evidence>
<keyword evidence="1" id="KW-0653">Protein transport</keyword>
<comment type="subcellular location">
    <subcellularLocation>
        <location evidence="1">Mitochondrion inner membrane</location>
        <topology evidence="1">Single-pass membrane protein</topology>
    </subcellularLocation>
</comment>
<evidence type="ECO:0000259" key="2">
    <source>
        <dbReference type="PROSITE" id="PS50969"/>
    </source>
</evidence>
<dbReference type="InterPro" id="IPR023214">
    <property type="entry name" value="HAD_sf"/>
</dbReference>
<reference evidence="3 4" key="1">
    <citation type="submission" date="2016-07" db="EMBL/GenBank/DDBJ databases">
        <title>Pervasive Adenine N6-methylation of Active Genes in Fungi.</title>
        <authorList>
            <consortium name="DOE Joint Genome Institute"/>
            <person name="Mondo S.J."/>
            <person name="Dannebaum R.O."/>
            <person name="Kuo R.C."/>
            <person name="Labutti K."/>
            <person name="Haridas S."/>
            <person name="Kuo A."/>
            <person name="Salamov A."/>
            <person name="Ahrendt S.R."/>
            <person name="Lipzen A."/>
            <person name="Sullivan W."/>
            <person name="Andreopoulos W.B."/>
            <person name="Clum A."/>
            <person name="Lindquist E."/>
            <person name="Daum C."/>
            <person name="Ramamoorthy G.K."/>
            <person name="Gryganskyi A."/>
            <person name="Culley D."/>
            <person name="Magnuson J.K."/>
            <person name="James T.Y."/>
            <person name="O'Malley M.A."/>
            <person name="Stajich J.E."/>
            <person name="Spatafora J.W."/>
            <person name="Visel A."/>
            <person name="Grigoriev I.V."/>
        </authorList>
    </citation>
    <scope>NUCLEOTIDE SEQUENCE [LARGE SCALE GENOMIC DNA]</scope>
    <source>
        <strain evidence="3 4">NRRL 2496</strain>
    </source>
</reference>
<dbReference type="EMBL" id="MCGN01000008">
    <property type="protein sequence ID" value="ORY93928.1"/>
    <property type="molecule type" value="Genomic_DNA"/>
</dbReference>
<dbReference type="Gene3D" id="3.40.50.1000">
    <property type="entry name" value="HAD superfamily/HAD-like"/>
    <property type="match status" value="1"/>
</dbReference>
<comment type="similarity">
    <text evidence="1">Belongs to the TIM50 family.</text>
</comment>
<evidence type="ECO:0000256" key="1">
    <source>
        <dbReference type="RuleBase" id="RU365079"/>
    </source>
</evidence>
<dbReference type="GO" id="GO:0005744">
    <property type="term" value="C:TIM23 mitochondrial import inner membrane translocase complex"/>
    <property type="evidence" value="ECO:0007669"/>
    <property type="project" value="UniProtKB-UniRule"/>
</dbReference>
<keyword evidence="4" id="KW-1185">Reference proteome</keyword>
<dbReference type="SMART" id="SM00577">
    <property type="entry name" value="CPDc"/>
    <property type="match status" value="1"/>
</dbReference>
<dbReference type="InterPro" id="IPR004274">
    <property type="entry name" value="FCP1_dom"/>
</dbReference>
<comment type="function">
    <text evidence="1">Essential component of the TIM23 complex, a complex that mediates the translocation of transit peptide-containing proteins across the mitochondrial inner membrane.</text>
</comment>
<dbReference type="InParanoid" id="A0A1X2H619"/>
<comment type="subunit">
    <text evidence="1">Component of the TIM23 complex.</text>
</comment>
<evidence type="ECO:0000313" key="4">
    <source>
        <dbReference type="Proteomes" id="UP000242180"/>
    </source>
</evidence>
<protein>
    <recommendedName>
        <fullName evidence="1">Mitochondrial import inner membrane translocase subunit TIM50</fullName>
    </recommendedName>
</protein>
<dbReference type="PANTHER" id="PTHR12210">
    <property type="entry name" value="DULLARD PROTEIN PHOSPHATASE"/>
    <property type="match status" value="1"/>
</dbReference>
<organism evidence="3 4">
    <name type="scientific">Syncephalastrum racemosum</name>
    <name type="common">Filamentous fungus</name>
    <dbReference type="NCBI Taxonomy" id="13706"/>
    <lineage>
        <taxon>Eukaryota</taxon>
        <taxon>Fungi</taxon>
        <taxon>Fungi incertae sedis</taxon>
        <taxon>Mucoromycota</taxon>
        <taxon>Mucoromycotina</taxon>
        <taxon>Mucoromycetes</taxon>
        <taxon>Mucorales</taxon>
        <taxon>Syncephalastraceae</taxon>
        <taxon>Syncephalastrum</taxon>
    </lineage>
</organism>
<dbReference type="InterPro" id="IPR036412">
    <property type="entry name" value="HAD-like_sf"/>
</dbReference>
<comment type="caution">
    <text evidence="3">The sequence shown here is derived from an EMBL/GenBank/DDBJ whole genome shotgun (WGS) entry which is preliminary data.</text>
</comment>
<dbReference type="STRING" id="13706.A0A1X2H619"/>